<evidence type="ECO:0000313" key="1">
    <source>
        <dbReference type="EMBL" id="CAB4897956.1"/>
    </source>
</evidence>
<dbReference type="EMBL" id="CAFBLP010000160">
    <property type="protein sequence ID" value="CAB4897956.1"/>
    <property type="molecule type" value="Genomic_DNA"/>
</dbReference>
<sequence length="276" mass="28374">MRRLTALLVCLGAVAVPAWPVYAGDGSAGSGGGTGSGGLSGGSVMAGVQFGTPPSGKARPDSSGCIWFPAGEAQVFDGATVTQKIVNGVNYELFYRSCPTSGRGVWVPQVPPRSLGLSAADEIEQRLVEPTLGSAPPADSGIVNVGMWLWTDPALYQPVSITAWVPTPTGVAWATTTATPVRLMFAPGEPGGSATVCQGPGQPWLTPFGDDARSACMYTYRHSSEITASDVFAARFSIVWSVAWQSNVASGGSLGAYTTSSDHSVTVGEIQAVVSN</sequence>
<name>A0A6J7FQY0_9ZZZZ</name>
<gene>
    <name evidence="1" type="ORF">UFOPK3376_03257</name>
</gene>
<accession>A0A6J7FQY0</accession>
<dbReference type="AlphaFoldDB" id="A0A6J7FQY0"/>
<organism evidence="1">
    <name type="scientific">freshwater metagenome</name>
    <dbReference type="NCBI Taxonomy" id="449393"/>
    <lineage>
        <taxon>unclassified sequences</taxon>
        <taxon>metagenomes</taxon>
        <taxon>ecological metagenomes</taxon>
    </lineage>
</organism>
<proteinExistence type="predicted"/>
<reference evidence="1" key="1">
    <citation type="submission" date="2020-05" db="EMBL/GenBank/DDBJ databases">
        <authorList>
            <person name="Chiriac C."/>
            <person name="Salcher M."/>
            <person name="Ghai R."/>
            <person name="Kavagutti S V."/>
        </authorList>
    </citation>
    <scope>NUCLEOTIDE SEQUENCE</scope>
</reference>
<protein>
    <submittedName>
        <fullName evidence="1">Unannotated protein</fullName>
    </submittedName>
</protein>